<dbReference type="OrthoDB" id="9775927at2"/>
<dbReference type="Proteomes" id="UP000431922">
    <property type="component" value="Unassembled WGS sequence"/>
</dbReference>
<name>A0A845B197_9SPHN</name>
<dbReference type="AlphaFoldDB" id="A0A845B197"/>
<accession>A0A845B197</accession>
<evidence type="ECO:0000313" key="1">
    <source>
        <dbReference type="EMBL" id="MXP44028.1"/>
    </source>
</evidence>
<keyword evidence="2" id="KW-1185">Reference proteome</keyword>
<protein>
    <recommendedName>
        <fullName evidence="3">Ubiquinone biosynthesis protein COQ4</fullName>
    </recommendedName>
</protein>
<organism evidence="1 2">
    <name type="scientific">Allopontixanthobacter sediminis</name>
    <dbReference type="NCBI Taxonomy" id="1689985"/>
    <lineage>
        <taxon>Bacteria</taxon>
        <taxon>Pseudomonadati</taxon>
        <taxon>Pseudomonadota</taxon>
        <taxon>Alphaproteobacteria</taxon>
        <taxon>Sphingomonadales</taxon>
        <taxon>Erythrobacteraceae</taxon>
        <taxon>Allopontixanthobacter</taxon>
    </lineage>
</organism>
<sequence>MALNDPRPGAVPLAGVAAGKQPSRLDQVPFSHPARKPYRRNYRKAWHHFWEFKKDKEDTSEVFRFFEHLPWVGVVDHVREFLATENGRRIFETEPFLPDLLDDHDALRRYPKGTLAHDYCDYMETEGLSAAGLVAEYDEFRGDGGRIDDQIEWYNDRLRDTHDLLHLLSTIGRDTLGEACLGAFVFQQRPSHGHLVLGYAGCAVIAAHIKSKAPVMRAVDGCRKAGKSCKPIAEQSIRDLLGMTIGQARTHLNVQIPFHYHECQRIWSEEGIDPMAILADDAKADYRITDPAKLSEGPSAFGFSGDGYAAETVQPDKKAVRQAQD</sequence>
<dbReference type="InterPro" id="IPR007715">
    <property type="entry name" value="Coq4"/>
</dbReference>
<reference evidence="1 2" key="1">
    <citation type="submission" date="2019-12" db="EMBL/GenBank/DDBJ databases">
        <title>Genomic-based taxomic classification of the family Erythrobacteraceae.</title>
        <authorList>
            <person name="Xu L."/>
        </authorList>
    </citation>
    <scope>NUCLEOTIDE SEQUENCE [LARGE SCALE GENOMIC DNA]</scope>
    <source>
        <strain evidence="1 2">KCTC 42453</strain>
    </source>
</reference>
<dbReference type="RefSeq" id="WP_160755679.1">
    <property type="nucleotide sequence ID" value="NZ_WTYL01000002.1"/>
</dbReference>
<proteinExistence type="predicted"/>
<dbReference type="EMBL" id="WTYL01000002">
    <property type="protein sequence ID" value="MXP44028.1"/>
    <property type="molecule type" value="Genomic_DNA"/>
</dbReference>
<evidence type="ECO:0000313" key="2">
    <source>
        <dbReference type="Proteomes" id="UP000431922"/>
    </source>
</evidence>
<evidence type="ECO:0008006" key="3">
    <source>
        <dbReference type="Google" id="ProtNLM"/>
    </source>
</evidence>
<comment type="caution">
    <text evidence="1">The sequence shown here is derived from an EMBL/GenBank/DDBJ whole genome shotgun (WGS) entry which is preliminary data.</text>
</comment>
<dbReference type="GO" id="GO:0006744">
    <property type="term" value="P:ubiquinone biosynthetic process"/>
    <property type="evidence" value="ECO:0007669"/>
    <property type="project" value="InterPro"/>
</dbReference>
<gene>
    <name evidence="1" type="ORF">GRI65_06125</name>
</gene>
<dbReference type="Pfam" id="PF05019">
    <property type="entry name" value="Coq4"/>
    <property type="match status" value="1"/>
</dbReference>